<gene>
    <name evidence="5" type="ORF">V9T40_013859</name>
</gene>
<dbReference type="InterPro" id="IPR016197">
    <property type="entry name" value="Chromo-like_dom_sf"/>
</dbReference>
<name>A0AAN9Y1L8_9HEMI</name>
<evidence type="ECO:0000256" key="3">
    <source>
        <dbReference type="SAM" id="MobiDB-lite"/>
    </source>
</evidence>
<dbReference type="FunFam" id="2.40.50.40:FF:000007">
    <property type="entry name" value="Chromobox protein homolog 1"/>
    <property type="match status" value="1"/>
</dbReference>
<dbReference type="InterPro" id="IPR051219">
    <property type="entry name" value="Heterochromatin_chromo-domain"/>
</dbReference>
<comment type="caution">
    <text evidence="5">The sequence shown here is derived from an EMBL/GenBank/DDBJ whole genome shotgun (WGS) entry which is preliminary data.</text>
</comment>
<dbReference type="AlphaFoldDB" id="A0AAN9Y1L8"/>
<feature type="region of interest" description="Disordered" evidence="3">
    <location>
        <begin position="59"/>
        <end position="102"/>
    </location>
</feature>
<dbReference type="Pfam" id="PF01393">
    <property type="entry name" value="Chromo_shadow"/>
    <property type="match status" value="1"/>
</dbReference>
<keyword evidence="6" id="KW-1185">Reference proteome</keyword>
<reference evidence="5 6" key="1">
    <citation type="submission" date="2024-03" db="EMBL/GenBank/DDBJ databases">
        <title>Adaptation during the transition from Ophiocordyceps entomopathogen to insect associate is accompanied by gene loss and intensified selection.</title>
        <authorList>
            <person name="Ward C.M."/>
            <person name="Onetto C.A."/>
            <person name="Borneman A.R."/>
        </authorList>
    </citation>
    <scope>NUCLEOTIDE SEQUENCE [LARGE SCALE GENOMIC DNA]</scope>
    <source>
        <strain evidence="5">AWRI1</strain>
        <tissue evidence="5">Single Adult Female</tissue>
    </source>
</reference>
<evidence type="ECO:0000313" key="6">
    <source>
        <dbReference type="Proteomes" id="UP001367676"/>
    </source>
</evidence>
<dbReference type="InterPro" id="IPR008251">
    <property type="entry name" value="Chromo_shadow_dom"/>
</dbReference>
<dbReference type="GO" id="GO:0000792">
    <property type="term" value="C:heterochromatin"/>
    <property type="evidence" value="ECO:0007669"/>
    <property type="project" value="UniProtKB-ARBA"/>
</dbReference>
<dbReference type="SUPFAM" id="SSF54160">
    <property type="entry name" value="Chromo domain-like"/>
    <property type="match status" value="2"/>
</dbReference>
<dbReference type="Proteomes" id="UP001367676">
    <property type="component" value="Unassembled WGS sequence"/>
</dbReference>
<dbReference type="PROSITE" id="PS00598">
    <property type="entry name" value="CHROMO_1"/>
    <property type="match status" value="1"/>
</dbReference>
<proteinExistence type="predicted"/>
<feature type="domain" description="Chromo" evidence="4">
    <location>
        <begin position="129"/>
        <end position="183"/>
    </location>
</feature>
<dbReference type="InterPro" id="IPR023779">
    <property type="entry name" value="Chromodomain_CS"/>
</dbReference>
<dbReference type="Gene3D" id="2.40.50.40">
    <property type="match status" value="2"/>
</dbReference>
<sequence>MEDERVGQEFSVEKILDKRVRNGGVEYYLKWKGYPDSENTWEPQENLDCPDLIAEFENKRKRESQMKKQQQKKKERSKSTESLLSESEIKKESNPCSNSGEDQIIPMQKLRKEMEILEDTRARGFERNLKPDKIIGVTDEGESGDVLFLMTWKDCDEADLVPARLVNKRCPELVIEFYEFLSR</sequence>
<dbReference type="PRINTS" id="PR00504">
    <property type="entry name" value="CHROMODOMAIN"/>
</dbReference>
<accession>A0AAN9Y1L8</accession>
<dbReference type="CDD" id="cd18631">
    <property type="entry name" value="CD_HP1_like"/>
    <property type="match status" value="1"/>
</dbReference>
<dbReference type="Pfam" id="PF00385">
    <property type="entry name" value="Chromo"/>
    <property type="match status" value="1"/>
</dbReference>
<dbReference type="InterPro" id="IPR017984">
    <property type="entry name" value="Chromo_dom_subgr"/>
</dbReference>
<evidence type="ECO:0000313" key="5">
    <source>
        <dbReference type="EMBL" id="KAK7582414.1"/>
    </source>
</evidence>
<evidence type="ECO:0000259" key="4">
    <source>
        <dbReference type="PROSITE" id="PS50013"/>
    </source>
</evidence>
<dbReference type="CDD" id="cd00034">
    <property type="entry name" value="CSD"/>
    <property type="match status" value="1"/>
</dbReference>
<keyword evidence="2" id="KW-0539">Nucleus</keyword>
<protein>
    <recommendedName>
        <fullName evidence="4">Chromo domain-containing protein</fullName>
    </recommendedName>
</protein>
<dbReference type="InterPro" id="IPR000953">
    <property type="entry name" value="Chromo/chromo_shadow_dom"/>
</dbReference>
<dbReference type="InterPro" id="IPR023780">
    <property type="entry name" value="Chromo_domain"/>
</dbReference>
<dbReference type="PROSITE" id="PS50013">
    <property type="entry name" value="CHROMO_2"/>
    <property type="match status" value="2"/>
</dbReference>
<feature type="domain" description="Chromo" evidence="4">
    <location>
        <begin position="10"/>
        <end position="68"/>
    </location>
</feature>
<dbReference type="PANTHER" id="PTHR22812">
    <property type="entry name" value="CHROMOBOX PROTEIN"/>
    <property type="match status" value="1"/>
</dbReference>
<dbReference type="GO" id="GO:0005634">
    <property type="term" value="C:nucleus"/>
    <property type="evidence" value="ECO:0007669"/>
    <property type="project" value="UniProtKB-SubCell"/>
</dbReference>
<dbReference type="EMBL" id="JBBCAQ010000033">
    <property type="protein sequence ID" value="KAK7582414.1"/>
    <property type="molecule type" value="Genomic_DNA"/>
</dbReference>
<dbReference type="SMART" id="SM00300">
    <property type="entry name" value="ChSh"/>
    <property type="match status" value="1"/>
</dbReference>
<organism evidence="5 6">
    <name type="scientific">Parthenolecanium corni</name>
    <dbReference type="NCBI Taxonomy" id="536013"/>
    <lineage>
        <taxon>Eukaryota</taxon>
        <taxon>Metazoa</taxon>
        <taxon>Ecdysozoa</taxon>
        <taxon>Arthropoda</taxon>
        <taxon>Hexapoda</taxon>
        <taxon>Insecta</taxon>
        <taxon>Pterygota</taxon>
        <taxon>Neoptera</taxon>
        <taxon>Paraneoptera</taxon>
        <taxon>Hemiptera</taxon>
        <taxon>Sternorrhyncha</taxon>
        <taxon>Coccoidea</taxon>
        <taxon>Coccidae</taxon>
        <taxon>Parthenolecanium</taxon>
    </lineage>
</organism>
<dbReference type="GO" id="GO:0031507">
    <property type="term" value="P:heterochromatin formation"/>
    <property type="evidence" value="ECO:0007669"/>
    <property type="project" value="UniProtKB-ARBA"/>
</dbReference>
<evidence type="ECO:0000256" key="2">
    <source>
        <dbReference type="ARBA" id="ARBA00023242"/>
    </source>
</evidence>
<dbReference type="GO" id="GO:0003682">
    <property type="term" value="F:chromatin binding"/>
    <property type="evidence" value="ECO:0007669"/>
    <property type="project" value="UniProtKB-ARBA"/>
</dbReference>
<dbReference type="SMART" id="SM00298">
    <property type="entry name" value="CHROMO"/>
    <property type="match status" value="1"/>
</dbReference>
<comment type="subcellular location">
    <subcellularLocation>
        <location evidence="1">Nucleus</location>
    </subcellularLocation>
</comment>
<evidence type="ECO:0000256" key="1">
    <source>
        <dbReference type="ARBA" id="ARBA00004123"/>
    </source>
</evidence>